<sequence>MAAVCKCKIRELLFNYLGIPLGDDLRKISSGNGIKERVERKLSDWKCSSLSWAARIVLINVMLSSLPIYFMLLKVEFPGLFHLAMNKKGLVKDFSISNRLNEDNWADFFIRPLLDKKLNMVVHLKEAVSKVVADISFAYDKIWKLKVPPRVRSFLWLSRLGNVSFSKEDKHGNKMAFALAVEGLKRPGMFKAR</sequence>
<evidence type="ECO:0000256" key="1">
    <source>
        <dbReference type="SAM" id="Phobius"/>
    </source>
</evidence>
<evidence type="ECO:0000313" key="3">
    <source>
        <dbReference type="Proteomes" id="UP001358586"/>
    </source>
</evidence>
<name>A0ABR0N961_GOSAR</name>
<gene>
    <name evidence="2" type="ORF">PVK06_040746</name>
</gene>
<dbReference type="EMBL" id="JARKNE010000011">
    <property type="protein sequence ID" value="KAK5786119.1"/>
    <property type="molecule type" value="Genomic_DNA"/>
</dbReference>
<proteinExistence type="predicted"/>
<dbReference type="Proteomes" id="UP001358586">
    <property type="component" value="Chromosome 11"/>
</dbReference>
<keyword evidence="1" id="KW-0472">Membrane</keyword>
<comment type="caution">
    <text evidence="2">The sequence shown here is derived from an EMBL/GenBank/DDBJ whole genome shotgun (WGS) entry which is preliminary data.</text>
</comment>
<keyword evidence="1" id="KW-1133">Transmembrane helix</keyword>
<keyword evidence="3" id="KW-1185">Reference proteome</keyword>
<feature type="transmembrane region" description="Helical" evidence="1">
    <location>
        <begin position="52"/>
        <end position="72"/>
    </location>
</feature>
<evidence type="ECO:0000313" key="2">
    <source>
        <dbReference type="EMBL" id="KAK5786119.1"/>
    </source>
</evidence>
<protein>
    <recommendedName>
        <fullName evidence="4">Reverse transcriptase zinc-binding domain-containing protein</fullName>
    </recommendedName>
</protein>
<organism evidence="2 3">
    <name type="scientific">Gossypium arboreum</name>
    <name type="common">Tree cotton</name>
    <name type="synonym">Gossypium nanking</name>
    <dbReference type="NCBI Taxonomy" id="29729"/>
    <lineage>
        <taxon>Eukaryota</taxon>
        <taxon>Viridiplantae</taxon>
        <taxon>Streptophyta</taxon>
        <taxon>Embryophyta</taxon>
        <taxon>Tracheophyta</taxon>
        <taxon>Spermatophyta</taxon>
        <taxon>Magnoliopsida</taxon>
        <taxon>eudicotyledons</taxon>
        <taxon>Gunneridae</taxon>
        <taxon>Pentapetalae</taxon>
        <taxon>rosids</taxon>
        <taxon>malvids</taxon>
        <taxon>Malvales</taxon>
        <taxon>Malvaceae</taxon>
        <taxon>Malvoideae</taxon>
        <taxon>Gossypium</taxon>
    </lineage>
</organism>
<keyword evidence="1" id="KW-0812">Transmembrane</keyword>
<accession>A0ABR0N961</accession>
<evidence type="ECO:0008006" key="4">
    <source>
        <dbReference type="Google" id="ProtNLM"/>
    </source>
</evidence>
<dbReference type="PANTHER" id="PTHR33116">
    <property type="entry name" value="REVERSE TRANSCRIPTASE ZINC-BINDING DOMAIN-CONTAINING PROTEIN-RELATED-RELATED"/>
    <property type="match status" value="1"/>
</dbReference>
<dbReference type="PANTHER" id="PTHR33116:SF75">
    <property type="entry name" value="RIBONUCLEASE H PROTEIN"/>
    <property type="match status" value="1"/>
</dbReference>
<reference evidence="2 3" key="1">
    <citation type="submission" date="2023-03" db="EMBL/GenBank/DDBJ databases">
        <title>WGS of Gossypium arboreum.</title>
        <authorList>
            <person name="Yu D."/>
        </authorList>
    </citation>
    <scope>NUCLEOTIDE SEQUENCE [LARGE SCALE GENOMIC DNA]</scope>
    <source>
        <tissue evidence="2">Leaf</tissue>
    </source>
</reference>